<gene>
    <name evidence="2" type="ORF">PCOR1329_LOCUS33855</name>
</gene>
<feature type="compositionally biased region" description="Low complexity" evidence="1">
    <location>
        <begin position="138"/>
        <end position="165"/>
    </location>
</feature>
<keyword evidence="3" id="KW-1185">Reference proteome</keyword>
<reference evidence="2" key="1">
    <citation type="submission" date="2023-10" db="EMBL/GenBank/DDBJ databases">
        <authorList>
            <person name="Chen Y."/>
            <person name="Shah S."/>
            <person name="Dougan E. K."/>
            <person name="Thang M."/>
            <person name="Chan C."/>
        </authorList>
    </citation>
    <scope>NUCLEOTIDE SEQUENCE [LARGE SCALE GENOMIC DNA]</scope>
</reference>
<protein>
    <submittedName>
        <fullName evidence="2">Uncharacterized protein</fullName>
    </submittedName>
</protein>
<evidence type="ECO:0000256" key="1">
    <source>
        <dbReference type="SAM" id="MobiDB-lite"/>
    </source>
</evidence>
<feature type="region of interest" description="Disordered" evidence="1">
    <location>
        <begin position="138"/>
        <end position="178"/>
    </location>
</feature>
<proteinExistence type="predicted"/>
<feature type="compositionally biased region" description="Polar residues" evidence="1">
    <location>
        <begin position="15"/>
        <end position="24"/>
    </location>
</feature>
<name>A0ABN9SYT8_9DINO</name>
<evidence type="ECO:0000313" key="3">
    <source>
        <dbReference type="Proteomes" id="UP001189429"/>
    </source>
</evidence>
<evidence type="ECO:0000313" key="2">
    <source>
        <dbReference type="EMBL" id="CAK0837736.1"/>
    </source>
</evidence>
<feature type="compositionally biased region" description="Basic residues" evidence="1">
    <location>
        <begin position="1"/>
        <end position="11"/>
    </location>
</feature>
<feature type="region of interest" description="Disordered" evidence="1">
    <location>
        <begin position="1"/>
        <end position="31"/>
    </location>
</feature>
<dbReference type="EMBL" id="CAUYUJ010014172">
    <property type="protein sequence ID" value="CAK0837736.1"/>
    <property type="molecule type" value="Genomic_DNA"/>
</dbReference>
<feature type="compositionally biased region" description="Basic residues" evidence="1">
    <location>
        <begin position="72"/>
        <end position="89"/>
    </location>
</feature>
<accession>A0ABN9SYT8</accession>
<feature type="region of interest" description="Disordered" evidence="1">
    <location>
        <begin position="72"/>
        <end position="94"/>
    </location>
</feature>
<sequence>MRNIMRTRSRMSRTACRTVSPHDSASSDRSHGTLIRWPLHVPKRPATDVRLSAHHALPQLCTPQVCRLARLTGRRRRRRRQTRRRRRRCGGLVPTASAHSLGVGRFALRMAGEAEHCRSNAAAARGAAPYSRSPATEFASPVEAVSPSSVETSSSGSGRWSALPSQPNRNRNAGGVDEARMRRSYMGFSSTSRNVFLTMIELHSSSGEQTDKGAMCFLCNVESRCLFTRSERNGRCEQNVMKANYYLEPDRLRTELEDHE</sequence>
<comment type="caution">
    <text evidence="2">The sequence shown here is derived from an EMBL/GenBank/DDBJ whole genome shotgun (WGS) entry which is preliminary data.</text>
</comment>
<dbReference type="Proteomes" id="UP001189429">
    <property type="component" value="Unassembled WGS sequence"/>
</dbReference>
<organism evidence="2 3">
    <name type="scientific">Prorocentrum cordatum</name>
    <dbReference type="NCBI Taxonomy" id="2364126"/>
    <lineage>
        <taxon>Eukaryota</taxon>
        <taxon>Sar</taxon>
        <taxon>Alveolata</taxon>
        <taxon>Dinophyceae</taxon>
        <taxon>Prorocentrales</taxon>
        <taxon>Prorocentraceae</taxon>
        <taxon>Prorocentrum</taxon>
    </lineage>
</organism>